<organism evidence="1">
    <name type="scientific">Anguilla anguilla</name>
    <name type="common">European freshwater eel</name>
    <name type="synonym">Muraena anguilla</name>
    <dbReference type="NCBI Taxonomy" id="7936"/>
    <lineage>
        <taxon>Eukaryota</taxon>
        <taxon>Metazoa</taxon>
        <taxon>Chordata</taxon>
        <taxon>Craniata</taxon>
        <taxon>Vertebrata</taxon>
        <taxon>Euteleostomi</taxon>
        <taxon>Actinopterygii</taxon>
        <taxon>Neopterygii</taxon>
        <taxon>Teleostei</taxon>
        <taxon>Anguilliformes</taxon>
        <taxon>Anguillidae</taxon>
        <taxon>Anguilla</taxon>
    </lineage>
</organism>
<dbReference type="AlphaFoldDB" id="A0A0E9RU65"/>
<reference evidence="1" key="2">
    <citation type="journal article" date="2015" name="Fish Shellfish Immunol.">
        <title>Early steps in the European eel (Anguilla anguilla)-Vibrio vulnificus interaction in the gills: Role of the RtxA13 toxin.</title>
        <authorList>
            <person name="Callol A."/>
            <person name="Pajuelo D."/>
            <person name="Ebbesson L."/>
            <person name="Teles M."/>
            <person name="MacKenzie S."/>
            <person name="Amaro C."/>
        </authorList>
    </citation>
    <scope>NUCLEOTIDE SEQUENCE</scope>
</reference>
<accession>A0A0E9RU65</accession>
<proteinExistence type="predicted"/>
<reference evidence="1" key="1">
    <citation type="submission" date="2014-11" db="EMBL/GenBank/DDBJ databases">
        <authorList>
            <person name="Amaro Gonzalez C."/>
        </authorList>
    </citation>
    <scope>NUCLEOTIDE SEQUENCE</scope>
</reference>
<protein>
    <submittedName>
        <fullName evidence="1">Uncharacterized protein</fullName>
    </submittedName>
</protein>
<sequence length="40" mass="4752">MRFNDTPMVTFTIYSLCCPKVIFSKRKNRLCIQHALKAYL</sequence>
<dbReference type="EMBL" id="GBXM01076567">
    <property type="protein sequence ID" value="JAH32010.1"/>
    <property type="molecule type" value="Transcribed_RNA"/>
</dbReference>
<evidence type="ECO:0000313" key="1">
    <source>
        <dbReference type="EMBL" id="JAH32010.1"/>
    </source>
</evidence>
<name>A0A0E9RU65_ANGAN</name>